<evidence type="ECO:0000256" key="4">
    <source>
        <dbReference type="ARBA" id="ARBA00022527"/>
    </source>
</evidence>
<keyword evidence="7" id="KW-0418">Kinase</keyword>
<comment type="cofactor">
    <cofactor evidence="1">
        <name>Mn(2+)</name>
        <dbReference type="ChEBI" id="CHEBI:29035"/>
    </cofactor>
</comment>
<keyword evidence="5" id="KW-0808">Transferase</keyword>
<dbReference type="PANTHER" id="PTHR48012">
    <property type="entry name" value="STERILE20-LIKE KINASE, ISOFORM B-RELATED"/>
    <property type="match status" value="1"/>
</dbReference>
<dbReference type="GO" id="GO:0004674">
    <property type="term" value="F:protein serine/threonine kinase activity"/>
    <property type="evidence" value="ECO:0007669"/>
    <property type="project" value="UniProtKB-KW"/>
</dbReference>
<gene>
    <name evidence="16" type="ORF">RB653_001207</name>
</gene>
<evidence type="ECO:0000313" key="17">
    <source>
        <dbReference type="Proteomes" id="UP001344447"/>
    </source>
</evidence>
<comment type="similarity">
    <text evidence="2">Belongs to the protein kinase superfamily. STE Ser/Thr protein kinase family. STE20 subfamily.</text>
</comment>
<dbReference type="InterPro" id="IPR000719">
    <property type="entry name" value="Prot_kinase_dom"/>
</dbReference>
<dbReference type="Proteomes" id="UP001344447">
    <property type="component" value="Unassembled WGS sequence"/>
</dbReference>
<evidence type="ECO:0000256" key="12">
    <source>
        <dbReference type="PROSITE-ProRule" id="PRU10141"/>
    </source>
</evidence>
<evidence type="ECO:0000256" key="8">
    <source>
        <dbReference type="ARBA" id="ARBA00022840"/>
    </source>
</evidence>
<feature type="domain" description="SARAH" evidence="15">
    <location>
        <begin position="413"/>
        <end position="460"/>
    </location>
</feature>
<dbReference type="InterPro" id="IPR017441">
    <property type="entry name" value="Protein_kinase_ATP_BS"/>
</dbReference>
<feature type="domain" description="Protein kinase" evidence="14">
    <location>
        <begin position="20"/>
        <end position="273"/>
    </location>
</feature>
<comment type="catalytic activity">
    <reaction evidence="10">
        <text>L-threonyl-[protein] + ATP = O-phospho-L-threonyl-[protein] + ADP + H(+)</text>
        <dbReference type="Rhea" id="RHEA:46608"/>
        <dbReference type="Rhea" id="RHEA-COMP:11060"/>
        <dbReference type="Rhea" id="RHEA-COMP:11605"/>
        <dbReference type="ChEBI" id="CHEBI:15378"/>
        <dbReference type="ChEBI" id="CHEBI:30013"/>
        <dbReference type="ChEBI" id="CHEBI:30616"/>
        <dbReference type="ChEBI" id="CHEBI:61977"/>
        <dbReference type="ChEBI" id="CHEBI:456216"/>
        <dbReference type="EC" id="2.7.11.1"/>
    </reaction>
</comment>
<dbReference type="SUPFAM" id="SSF56112">
    <property type="entry name" value="Protein kinase-like (PK-like)"/>
    <property type="match status" value="1"/>
</dbReference>
<evidence type="ECO:0000256" key="6">
    <source>
        <dbReference type="ARBA" id="ARBA00022741"/>
    </source>
</evidence>
<evidence type="ECO:0000256" key="5">
    <source>
        <dbReference type="ARBA" id="ARBA00022679"/>
    </source>
</evidence>
<dbReference type="Gene3D" id="1.10.287.4270">
    <property type="match status" value="1"/>
</dbReference>
<organism evidence="16 17">
    <name type="scientific">Dictyostelium firmibasis</name>
    <dbReference type="NCBI Taxonomy" id="79012"/>
    <lineage>
        <taxon>Eukaryota</taxon>
        <taxon>Amoebozoa</taxon>
        <taxon>Evosea</taxon>
        <taxon>Eumycetozoa</taxon>
        <taxon>Dictyostelia</taxon>
        <taxon>Dictyosteliales</taxon>
        <taxon>Dictyosteliaceae</taxon>
        <taxon>Dictyostelium</taxon>
    </lineage>
</organism>
<dbReference type="PROSITE" id="PS00107">
    <property type="entry name" value="PROTEIN_KINASE_ATP"/>
    <property type="match status" value="1"/>
</dbReference>
<evidence type="ECO:0000259" key="14">
    <source>
        <dbReference type="PROSITE" id="PS50011"/>
    </source>
</evidence>
<dbReference type="GO" id="GO:0031152">
    <property type="term" value="P:aggregation involved in sorocarp development"/>
    <property type="evidence" value="ECO:0007669"/>
    <property type="project" value="UniProtKB-ARBA"/>
</dbReference>
<evidence type="ECO:0000256" key="1">
    <source>
        <dbReference type="ARBA" id="ARBA00001936"/>
    </source>
</evidence>
<dbReference type="PANTHER" id="PTHR48012:SF18">
    <property type="entry name" value="HAPPYHOUR, ISOFORM A"/>
    <property type="match status" value="1"/>
</dbReference>
<dbReference type="PROSITE" id="PS50951">
    <property type="entry name" value="SARAH"/>
    <property type="match status" value="1"/>
</dbReference>
<dbReference type="GO" id="GO:0005737">
    <property type="term" value="C:cytoplasm"/>
    <property type="evidence" value="ECO:0007669"/>
    <property type="project" value="TreeGrafter"/>
</dbReference>
<dbReference type="GO" id="GO:0035556">
    <property type="term" value="P:intracellular signal transduction"/>
    <property type="evidence" value="ECO:0007669"/>
    <property type="project" value="TreeGrafter"/>
</dbReference>
<name>A0AAN7TY35_9MYCE</name>
<dbReference type="PROSITE" id="PS50011">
    <property type="entry name" value="PROTEIN_KINASE_DOM"/>
    <property type="match status" value="1"/>
</dbReference>
<dbReference type="CDD" id="cd06612">
    <property type="entry name" value="STKc_MST1_2"/>
    <property type="match status" value="1"/>
</dbReference>
<evidence type="ECO:0000256" key="3">
    <source>
        <dbReference type="ARBA" id="ARBA00012513"/>
    </source>
</evidence>
<evidence type="ECO:0000259" key="15">
    <source>
        <dbReference type="PROSITE" id="PS50951"/>
    </source>
</evidence>
<keyword evidence="9" id="KW-0464">Manganese</keyword>
<feature type="binding site" evidence="12">
    <location>
        <position position="50"/>
    </location>
    <ligand>
        <name>ATP</name>
        <dbReference type="ChEBI" id="CHEBI:30616"/>
    </ligand>
</feature>
<feature type="compositionally biased region" description="Acidic residues" evidence="13">
    <location>
        <begin position="307"/>
        <end position="322"/>
    </location>
</feature>
<dbReference type="Gene3D" id="1.10.510.10">
    <property type="entry name" value="Transferase(Phosphotransferase) domain 1"/>
    <property type="match status" value="1"/>
</dbReference>
<dbReference type="Pfam" id="PF00069">
    <property type="entry name" value="Pkinase"/>
    <property type="match status" value="1"/>
</dbReference>
<keyword evidence="17" id="KW-1185">Reference proteome</keyword>
<evidence type="ECO:0000256" key="9">
    <source>
        <dbReference type="ARBA" id="ARBA00023211"/>
    </source>
</evidence>
<dbReference type="FunFam" id="1.10.510.10:FF:000605">
    <property type="entry name" value="serine/threonine-protein kinase 3 isoform X2"/>
    <property type="match status" value="1"/>
</dbReference>
<reference evidence="16 17" key="1">
    <citation type="submission" date="2023-11" db="EMBL/GenBank/DDBJ databases">
        <title>Dfirmibasis_genome.</title>
        <authorList>
            <person name="Edelbroek B."/>
            <person name="Kjellin J."/>
            <person name="Jerlstrom-Hultqvist J."/>
            <person name="Soderbom F."/>
        </authorList>
    </citation>
    <scope>NUCLEOTIDE SEQUENCE [LARGE SCALE GENOMIC DNA]</scope>
    <source>
        <strain evidence="16 17">TNS-C-14</strain>
    </source>
</reference>
<comment type="catalytic activity">
    <reaction evidence="11">
        <text>L-seryl-[protein] + ATP = O-phospho-L-seryl-[protein] + ADP + H(+)</text>
        <dbReference type="Rhea" id="RHEA:17989"/>
        <dbReference type="Rhea" id="RHEA-COMP:9863"/>
        <dbReference type="Rhea" id="RHEA-COMP:11604"/>
        <dbReference type="ChEBI" id="CHEBI:15378"/>
        <dbReference type="ChEBI" id="CHEBI:29999"/>
        <dbReference type="ChEBI" id="CHEBI:30616"/>
        <dbReference type="ChEBI" id="CHEBI:83421"/>
        <dbReference type="ChEBI" id="CHEBI:456216"/>
        <dbReference type="EC" id="2.7.11.1"/>
    </reaction>
</comment>
<dbReference type="EMBL" id="JAVFKY010000002">
    <property type="protein sequence ID" value="KAK5581177.1"/>
    <property type="molecule type" value="Genomic_DNA"/>
</dbReference>
<keyword evidence="4" id="KW-0723">Serine/threonine-protein kinase</keyword>
<dbReference type="SMART" id="SM00220">
    <property type="entry name" value="S_TKc"/>
    <property type="match status" value="1"/>
</dbReference>
<dbReference type="InterPro" id="IPR050629">
    <property type="entry name" value="STE20/SPS1-PAK"/>
</dbReference>
<comment type="caution">
    <text evidence="16">The sequence shown here is derived from an EMBL/GenBank/DDBJ whole genome shotgun (WGS) entry which is preliminary data.</text>
</comment>
<evidence type="ECO:0000256" key="10">
    <source>
        <dbReference type="ARBA" id="ARBA00047899"/>
    </source>
</evidence>
<protein>
    <recommendedName>
        <fullName evidence="3">non-specific serine/threonine protein kinase</fullName>
        <ecNumber evidence="3">2.7.11.1</ecNumber>
    </recommendedName>
</protein>
<sequence length="463" mass="52497">MATLNVPKETMSRKDPEKFFTIVEKLGEGSYGSVFKAINIGTGIVVAIKKVSVDNDLEDMEKEISFMKQCKSPYIVTYYASFRKENEVWIVMEHCGAGSVCDAMKITDKTLSEDQIAVVSRDVLQGLAYLHSVRKIHRDIKAGNILMNHKGESKLADFGVSGQLSDTMAKRQTVIGTPFWMAPEVIQEIGYDYKADIWSYGITCIEMAESKPPLFNVHPMRVIFMIPNPSRPPPKLTEPEKWSPEFNDFLAKCLTRKPELRPSAEELLKHPFITKAKSHSLLVPLIDEQDIIINEKGREVALGIEQRDEEEEEEDEDSEDSDDNRGTMVRAKPRSMQNSGEDNDEEYDTGTMVITDNKNSYDTVVFNNDEDSGTMKLKNTMPSNKKNFVPDYMNQFKKSTGGGEDDVTTVSLSDKYSSYSLEELKKMLAELEIEREKEVQKTLEKFSINRQALLAVIDEKKSK</sequence>
<evidence type="ECO:0000313" key="16">
    <source>
        <dbReference type="EMBL" id="KAK5581177.1"/>
    </source>
</evidence>
<evidence type="ECO:0000256" key="13">
    <source>
        <dbReference type="SAM" id="MobiDB-lite"/>
    </source>
</evidence>
<evidence type="ECO:0000256" key="7">
    <source>
        <dbReference type="ARBA" id="ARBA00022777"/>
    </source>
</evidence>
<dbReference type="EC" id="2.7.11.1" evidence="3"/>
<dbReference type="InterPro" id="IPR011009">
    <property type="entry name" value="Kinase-like_dom_sf"/>
</dbReference>
<dbReference type="InterPro" id="IPR011524">
    <property type="entry name" value="SARAH_dom"/>
</dbReference>
<proteinExistence type="inferred from homology"/>
<keyword evidence="6 12" id="KW-0547">Nucleotide-binding</keyword>
<keyword evidence="8 12" id="KW-0067">ATP-binding</keyword>
<evidence type="ECO:0000256" key="2">
    <source>
        <dbReference type="ARBA" id="ARBA00008874"/>
    </source>
</evidence>
<dbReference type="GO" id="GO:0005524">
    <property type="term" value="F:ATP binding"/>
    <property type="evidence" value="ECO:0007669"/>
    <property type="project" value="UniProtKB-UniRule"/>
</dbReference>
<accession>A0AAN7TY35</accession>
<dbReference type="AlphaFoldDB" id="A0AAN7TY35"/>
<evidence type="ECO:0000256" key="11">
    <source>
        <dbReference type="ARBA" id="ARBA00048679"/>
    </source>
</evidence>
<feature type="region of interest" description="Disordered" evidence="13">
    <location>
        <begin position="303"/>
        <end position="348"/>
    </location>
</feature>